<keyword evidence="3 7" id="KW-0028">Amino-acid biosynthesis</keyword>
<dbReference type="InterPro" id="IPR023013">
    <property type="entry name" value="AGPR_AS"/>
</dbReference>
<evidence type="ECO:0000256" key="7">
    <source>
        <dbReference type="HAMAP-Rule" id="MF_00150"/>
    </source>
</evidence>
<keyword evidence="11" id="KW-1185">Reference proteome</keyword>
<evidence type="ECO:0000256" key="5">
    <source>
        <dbReference type="ARBA" id="ARBA00023002"/>
    </source>
</evidence>
<reference evidence="10 11" key="1">
    <citation type="submission" date="2012-05" db="EMBL/GenBank/DDBJ databases">
        <title>Genome sequence of Nitritalea halalkaliphila LW7.</title>
        <authorList>
            <person name="Jangir P.K."/>
            <person name="Singh A."/>
            <person name="Shivaji S."/>
            <person name="Sharma R."/>
        </authorList>
    </citation>
    <scope>NUCLEOTIDE SEQUENCE [LARGE SCALE GENOMIC DNA]</scope>
    <source>
        <strain evidence="10 11">LW7</strain>
    </source>
</reference>
<dbReference type="FunFam" id="3.30.360.10:FF:000014">
    <property type="entry name" value="N-acetyl-gamma-glutamyl-phosphate reductase"/>
    <property type="match status" value="1"/>
</dbReference>
<evidence type="ECO:0000256" key="1">
    <source>
        <dbReference type="ARBA" id="ARBA00004862"/>
    </source>
</evidence>
<sequence>MTPNKIKAAIVGASGFTGSEMARLLHQHPDVELIGITSESHTGKPFSTLHPQFLGSIDLPLISAEQVPDLGAEVLFLALPHRVSMDYVARWHELGVKIIDFSGDFRLSSPEVYAEWYGETHRYPAGFGQAVYGLPELYASEIQQADLVANPGCYPTASLLSLAPLVQKDLIEPDSIIIDAKSGLTGAGVKASAGTHFSEVNENFKAYGLGVHRHTIEIEEQLSRQRGKQPLQVQFTPHLLPLDRGILVTAYAKAKAGLDAARLQETVASFYADKPFVHVVPESPGIKTVRGSHFAAVHPFFDQRTGRVIMTCAIDNLLKGAASQALHSMNLMFGLPETRGLEQLPLKP</sequence>
<dbReference type="GO" id="GO:0006526">
    <property type="term" value="P:L-arginine biosynthetic process"/>
    <property type="evidence" value="ECO:0007669"/>
    <property type="project" value="UniProtKB-UniRule"/>
</dbReference>
<dbReference type="GO" id="GO:0005737">
    <property type="term" value="C:cytoplasm"/>
    <property type="evidence" value="ECO:0007669"/>
    <property type="project" value="UniProtKB-SubCell"/>
</dbReference>
<comment type="function">
    <text evidence="7">Catalyzes the NADPH-dependent reduction of N-acetyl-5-glutamyl phosphate to yield N-acetyl-L-glutamate 5-semialdehyde.</text>
</comment>
<dbReference type="InterPro" id="IPR050085">
    <property type="entry name" value="AGPR"/>
</dbReference>
<protein>
    <recommendedName>
        <fullName evidence="7">N-acetyl-gamma-glutamyl-phosphate reductase</fullName>
        <shortName evidence="7">AGPR</shortName>
        <ecNumber evidence="7">1.2.1.38</ecNumber>
    </recommendedName>
    <alternativeName>
        <fullName evidence="7">N-acetyl-glutamate semialdehyde dehydrogenase</fullName>
        <shortName evidence="7">NAGSA dehydrogenase</shortName>
    </alternativeName>
</protein>
<evidence type="ECO:0000256" key="6">
    <source>
        <dbReference type="ARBA" id="ARBA00050557"/>
    </source>
</evidence>
<dbReference type="HAMAP" id="MF_00150">
    <property type="entry name" value="ArgC_type1"/>
    <property type="match status" value="1"/>
</dbReference>
<dbReference type="SUPFAM" id="SSF55347">
    <property type="entry name" value="Glyceraldehyde-3-phosphate dehydrogenase-like, C-terminal domain"/>
    <property type="match status" value="1"/>
</dbReference>
<dbReference type="STRING" id="1189621.A3SI_11239"/>
<dbReference type="CDD" id="cd23934">
    <property type="entry name" value="AGPR_1_C"/>
    <property type="match status" value="1"/>
</dbReference>
<evidence type="ECO:0000313" key="11">
    <source>
        <dbReference type="Proteomes" id="UP000005551"/>
    </source>
</evidence>
<comment type="catalytic activity">
    <reaction evidence="6 7">
        <text>N-acetyl-L-glutamate 5-semialdehyde + phosphate + NADP(+) = N-acetyl-L-glutamyl 5-phosphate + NADPH + H(+)</text>
        <dbReference type="Rhea" id="RHEA:21588"/>
        <dbReference type="ChEBI" id="CHEBI:15378"/>
        <dbReference type="ChEBI" id="CHEBI:29123"/>
        <dbReference type="ChEBI" id="CHEBI:43474"/>
        <dbReference type="ChEBI" id="CHEBI:57783"/>
        <dbReference type="ChEBI" id="CHEBI:57936"/>
        <dbReference type="ChEBI" id="CHEBI:58349"/>
        <dbReference type="EC" id="1.2.1.38"/>
    </reaction>
</comment>
<dbReference type="Gene3D" id="3.40.50.720">
    <property type="entry name" value="NAD(P)-binding Rossmann-like Domain"/>
    <property type="match status" value="1"/>
</dbReference>
<organism evidence="10 11">
    <name type="scientific">Nitritalea halalkaliphila LW7</name>
    <dbReference type="NCBI Taxonomy" id="1189621"/>
    <lineage>
        <taxon>Bacteria</taxon>
        <taxon>Pseudomonadati</taxon>
        <taxon>Bacteroidota</taxon>
        <taxon>Cytophagia</taxon>
        <taxon>Cytophagales</taxon>
        <taxon>Cyclobacteriaceae</taxon>
        <taxon>Nitritalea</taxon>
    </lineage>
</organism>
<dbReference type="GO" id="GO:0070401">
    <property type="term" value="F:NADP+ binding"/>
    <property type="evidence" value="ECO:0007669"/>
    <property type="project" value="InterPro"/>
</dbReference>
<dbReference type="AlphaFoldDB" id="I5C299"/>
<evidence type="ECO:0000313" key="10">
    <source>
        <dbReference type="EMBL" id="EIM75951.1"/>
    </source>
</evidence>
<dbReference type="PANTHER" id="PTHR32338">
    <property type="entry name" value="N-ACETYL-GAMMA-GLUTAMYL-PHOSPHATE REDUCTASE, CHLOROPLASTIC-RELATED-RELATED"/>
    <property type="match status" value="1"/>
</dbReference>
<comment type="subcellular location">
    <subcellularLocation>
        <location evidence="7">Cytoplasm</location>
    </subcellularLocation>
</comment>
<dbReference type="InterPro" id="IPR000534">
    <property type="entry name" value="Semialdehyde_DH_NAD-bd"/>
</dbReference>
<accession>I5C299</accession>
<comment type="caution">
    <text evidence="10">The sequence shown here is derived from an EMBL/GenBank/DDBJ whole genome shotgun (WGS) entry which is preliminary data.</text>
</comment>
<dbReference type="SMART" id="SM00859">
    <property type="entry name" value="Semialdhyde_dh"/>
    <property type="match status" value="1"/>
</dbReference>
<dbReference type="GO" id="GO:0051287">
    <property type="term" value="F:NAD binding"/>
    <property type="evidence" value="ECO:0007669"/>
    <property type="project" value="InterPro"/>
</dbReference>
<dbReference type="EC" id="1.2.1.38" evidence="7"/>
<dbReference type="InterPro" id="IPR058924">
    <property type="entry name" value="AGPR_dimerisation_dom"/>
</dbReference>
<dbReference type="Pfam" id="PF22698">
    <property type="entry name" value="Semialdhyde_dhC_1"/>
    <property type="match status" value="1"/>
</dbReference>
<evidence type="ECO:0000256" key="8">
    <source>
        <dbReference type="PROSITE-ProRule" id="PRU10010"/>
    </source>
</evidence>
<keyword evidence="2 7" id="KW-0055">Arginine biosynthesis</keyword>
<dbReference type="CDD" id="cd17895">
    <property type="entry name" value="AGPR_1_N"/>
    <property type="match status" value="1"/>
</dbReference>
<dbReference type="PANTHER" id="PTHR32338:SF10">
    <property type="entry name" value="N-ACETYL-GAMMA-GLUTAMYL-PHOSPHATE REDUCTASE, CHLOROPLASTIC-RELATED"/>
    <property type="match status" value="1"/>
</dbReference>
<dbReference type="SUPFAM" id="SSF51735">
    <property type="entry name" value="NAD(P)-binding Rossmann-fold domains"/>
    <property type="match status" value="1"/>
</dbReference>
<dbReference type="NCBIfam" id="TIGR01850">
    <property type="entry name" value="argC"/>
    <property type="match status" value="1"/>
</dbReference>
<feature type="domain" description="Semialdehyde dehydrogenase NAD-binding" evidence="9">
    <location>
        <begin position="7"/>
        <end position="145"/>
    </location>
</feature>
<evidence type="ECO:0000259" key="9">
    <source>
        <dbReference type="SMART" id="SM00859"/>
    </source>
</evidence>
<dbReference type="Gene3D" id="3.30.360.10">
    <property type="entry name" value="Dihydrodipicolinate Reductase, domain 2"/>
    <property type="match status" value="1"/>
</dbReference>
<dbReference type="RefSeq" id="WP_009055291.1">
    <property type="nucleotide sequence ID" value="NZ_AJYA01000024.1"/>
</dbReference>
<dbReference type="EMBL" id="AJYA01000024">
    <property type="protein sequence ID" value="EIM75951.1"/>
    <property type="molecule type" value="Genomic_DNA"/>
</dbReference>
<dbReference type="GO" id="GO:0003942">
    <property type="term" value="F:N-acetyl-gamma-glutamyl-phosphate reductase activity"/>
    <property type="evidence" value="ECO:0007669"/>
    <property type="project" value="UniProtKB-UniRule"/>
</dbReference>
<evidence type="ECO:0000256" key="2">
    <source>
        <dbReference type="ARBA" id="ARBA00022571"/>
    </source>
</evidence>
<dbReference type="OrthoDB" id="9801289at2"/>
<name>I5C299_9BACT</name>
<comment type="pathway">
    <text evidence="1 7">Amino-acid biosynthesis; L-arginine biosynthesis; N(2)-acetyl-L-ornithine from L-glutamate: step 3/4.</text>
</comment>
<dbReference type="PATRIC" id="fig|1189621.3.peg.2341"/>
<dbReference type="InterPro" id="IPR036291">
    <property type="entry name" value="NAD(P)-bd_dom_sf"/>
</dbReference>
<dbReference type="Pfam" id="PF01118">
    <property type="entry name" value="Semialdhyde_dh"/>
    <property type="match status" value="1"/>
</dbReference>
<keyword evidence="5 7" id="KW-0560">Oxidoreductase</keyword>
<dbReference type="UniPathway" id="UPA00068">
    <property type="reaction ID" value="UER00108"/>
</dbReference>
<evidence type="ECO:0000256" key="4">
    <source>
        <dbReference type="ARBA" id="ARBA00022857"/>
    </source>
</evidence>
<proteinExistence type="inferred from homology"/>
<evidence type="ECO:0000256" key="3">
    <source>
        <dbReference type="ARBA" id="ARBA00022605"/>
    </source>
</evidence>
<dbReference type="InterPro" id="IPR000706">
    <property type="entry name" value="AGPR_type-1"/>
</dbReference>
<dbReference type="Proteomes" id="UP000005551">
    <property type="component" value="Unassembled WGS sequence"/>
</dbReference>
<gene>
    <name evidence="7" type="primary">argC</name>
    <name evidence="10" type="ORF">A3SI_11239</name>
</gene>
<keyword evidence="4 7" id="KW-0521">NADP</keyword>
<dbReference type="PROSITE" id="PS01224">
    <property type="entry name" value="ARGC"/>
    <property type="match status" value="1"/>
</dbReference>
<keyword evidence="7" id="KW-0963">Cytoplasm</keyword>
<feature type="active site" evidence="7 8">
    <location>
        <position position="153"/>
    </location>
</feature>
<comment type="similarity">
    <text evidence="7">Belongs to the NAGSA dehydrogenase family. Type 1 subfamily.</text>
</comment>